<gene>
    <name evidence="5" type="ORF">C2I19_02090</name>
</gene>
<dbReference type="Pfam" id="PF07494">
    <property type="entry name" value="Reg_prop"/>
    <property type="match status" value="5"/>
</dbReference>
<dbReference type="InterPro" id="IPR036097">
    <property type="entry name" value="HisK_dim/P_sf"/>
</dbReference>
<dbReference type="Pfam" id="PF02518">
    <property type="entry name" value="HATPase_c"/>
    <property type="match status" value="1"/>
</dbReference>
<dbReference type="InterPro" id="IPR013783">
    <property type="entry name" value="Ig-like_fold"/>
</dbReference>
<dbReference type="EC" id="2.7.13.3" evidence="2"/>
<dbReference type="InterPro" id="IPR005467">
    <property type="entry name" value="His_kinase_dom"/>
</dbReference>
<dbReference type="SMART" id="SM00387">
    <property type="entry name" value="HATPase_c"/>
    <property type="match status" value="1"/>
</dbReference>
<keyword evidence="3" id="KW-0597">Phosphoprotein</keyword>
<dbReference type="Gene3D" id="2.130.10.10">
    <property type="entry name" value="YVTN repeat-like/Quinoprotein amine dehydrogenase"/>
    <property type="match status" value="3"/>
</dbReference>
<dbReference type="SUPFAM" id="SSF63829">
    <property type="entry name" value="Calcium-dependent phosphotriesterase"/>
    <property type="match status" value="3"/>
</dbReference>
<dbReference type="CDD" id="cd00082">
    <property type="entry name" value="HisKA"/>
    <property type="match status" value="1"/>
</dbReference>
<protein>
    <recommendedName>
        <fullName evidence="2">histidine kinase</fullName>
        <ecNumber evidence="2">2.7.13.3</ecNumber>
    </recommendedName>
</protein>
<dbReference type="PANTHER" id="PTHR43547:SF2">
    <property type="entry name" value="HYBRID SIGNAL TRANSDUCTION HISTIDINE KINASE C"/>
    <property type="match status" value="1"/>
</dbReference>
<evidence type="ECO:0000313" key="6">
    <source>
        <dbReference type="Proteomes" id="UP000237082"/>
    </source>
</evidence>
<dbReference type="Gene3D" id="2.60.40.10">
    <property type="entry name" value="Immunoglobulins"/>
    <property type="match status" value="1"/>
</dbReference>
<dbReference type="Pfam" id="PF13492">
    <property type="entry name" value="GAF_3"/>
    <property type="match status" value="1"/>
</dbReference>
<dbReference type="SUPFAM" id="SSF55874">
    <property type="entry name" value="ATPase domain of HSP90 chaperone/DNA topoisomerase II/histidine kinase"/>
    <property type="match status" value="1"/>
</dbReference>
<dbReference type="EMBL" id="PQWB01000010">
    <property type="protein sequence ID" value="POZ63714.1"/>
    <property type="molecule type" value="Genomic_DNA"/>
</dbReference>
<comment type="catalytic activity">
    <reaction evidence="1">
        <text>ATP + protein L-histidine = ADP + protein N-phospho-L-histidine.</text>
        <dbReference type="EC" id="2.7.13.3"/>
    </reaction>
</comment>
<dbReference type="PRINTS" id="PR00344">
    <property type="entry name" value="BCTRLSENSOR"/>
</dbReference>
<keyword evidence="6" id="KW-1185">Reference proteome</keyword>
<dbReference type="PANTHER" id="PTHR43547">
    <property type="entry name" value="TWO-COMPONENT HISTIDINE KINASE"/>
    <property type="match status" value="1"/>
</dbReference>
<dbReference type="SMART" id="SM00065">
    <property type="entry name" value="GAF"/>
    <property type="match status" value="1"/>
</dbReference>
<reference evidence="6" key="1">
    <citation type="submission" date="2018-02" db="EMBL/GenBank/DDBJ databases">
        <authorList>
            <person name="O'Hara-Hanley K."/>
            <person name="Soby S."/>
        </authorList>
    </citation>
    <scope>NUCLEOTIDE SEQUENCE [LARGE SCALE GENOMIC DNA]</scope>
    <source>
        <strain evidence="6">MWU14-2602</strain>
    </source>
</reference>
<dbReference type="InterPro" id="IPR004358">
    <property type="entry name" value="Sig_transdc_His_kin-like_C"/>
</dbReference>
<dbReference type="SUPFAM" id="SSF47384">
    <property type="entry name" value="Homodimeric domain of signal transducing histidine kinase"/>
    <property type="match status" value="1"/>
</dbReference>
<dbReference type="Proteomes" id="UP000237082">
    <property type="component" value="Unassembled WGS sequence"/>
</dbReference>
<name>A0A2S5DKX0_9NEIS</name>
<dbReference type="Gene3D" id="1.10.287.130">
    <property type="match status" value="1"/>
</dbReference>
<evidence type="ECO:0000259" key="4">
    <source>
        <dbReference type="PROSITE" id="PS50109"/>
    </source>
</evidence>
<proteinExistence type="predicted"/>
<dbReference type="InterPro" id="IPR011110">
    <property type="entry name" value="Reg_prop"/>
</dbReference>
<dbReference type="Gene3D" id="3.30.450.40">
    <property type="match status" value="1"/>
</dbReference>
<dbReference type="InterPro" id="IPR029016">
    <property type="entry name" value="GAF-like_dom_sf"/>
</dbReference>
<dbReference type="PROSITE" id="PS50109">
    <property type="entry name" value="HIS_KIN"/>
    <property type="match status" value="1"/>
</dbReference>
<dbReference type="InterPro" id="IPR015943">
    <property type="entry name" value="WD40/YVTN_repeat-like_dom_sf"/>
</dbReference>
<evidence type="ECO:0000256" key="1">
    <source>
        <dbReference type="ARBA" id="ARBA00000085"/>
    </source>
</evidence>
<dbReference type="InterPro" id="IPR003018">
    <property type="entry name" value="GAF"/>
</dbReference>
<feature type="domain" description="Histidine kinase" evidence="4">
    <location>
        <begin position="1231"/>
        <end position="1403"/>
    </location>
</feature>
<dbReference type="Pfam" id="PF07495">
    <property type="entry name" value="Y_Y_Y"/>
    <property type="match status" value="1"/>
</dbReference>
<dbReference type="InterPro" id="IPR003594">
    <property type="entry name" value="HATPase_dom"/>
</dbReference>
<sequence>MADCLEDRLVRAGNRASYVCGTAILACGPLSPISPHMAAPYRRLIEFACLAARLGLVFWFAWCSALAWPATAWAPLADAVFTHLGKEQGLPDTVVTSLAEDGAGFLWIGTQGGLARWDGYRFRNYQPDSHQAGSLPDNRIRSLYADHAGHLWVGTYAAGLARYDPAKDRFTIWSRTQNNEDLSDSMVNAMLDDGRGGLWVGTENGLYHLDAQDRLSRQALNNRRDHGGLLSGQVRALALDHHGTLWVGTGGGLARRDADGGFSPVMLPAGPGQQPFVSVLHVASDGRLWIGCKQRGAFRLNPADGAATALQENGKVDSPLAHQWVDGIAEPHPGEIWLGTYGQGIVVIDQNSGETRRLRHDRALPVSLSDDYIWALHSGRNGLLWIGSQNGLSRANPTQGAILSVFGASSKPEGVTDTDVTSVLNLSDGRVWLGQASHGIDVIDPVRGRLGALRPDPSHPDRALPDGYIPAMAEASDGSVLIATGAGLYRASPFEMTVQRIQRPGRRVDGAVQAVLIRGDTAWIGGGTDGLFALDLAASSQTPLRHIPGLSSEAINAIAPAAGGKLWVGTDNGLNLYDPATHGNRIFRSNAADPASLSSNAIACLLTDRGGRLWVGTTGGGINLLQGVDADGRGRFLRLGKAQGLPDGNVDKLLADGKGRIWASADNGLAIIDSSTLRIRALSQADGLAIGNFWVGSGAAAPGGELLFGGTGGLVVVRPERYQAGDDRQLLRITELTIDGAPVPPGAQLADSRFPVLSVSAAANSLRVEFSALDYAAPERIRYAYRLEGFDKSWISADASHRTAVYTNLAPGDYRLHLRASNREGQWTNASTELPFAVQPAWYQTAWFRALLGLLALAGLYLFVWARTAVLHKQRRALSEEVERQTLALQSANAELAVSADILRQLGDVGRDITAKLNAADVFVSLQRHIAELLDCPHISLYRLSSDGSLLNRVFSAEDGKPLPYDTIPLDLPHSNSARAIREQREILTEWEPDTPSPSHMPGTRRMLTNLFVPLIVGRQTLGVMSIQSDKQHAFGERECMIFRTLCAYAAIALANGDAYHAAQTAEAQTAAALQELKHAQAQMIQQEKMASLGQLIANVAHEINTPIGAIKSSNQSGAIAFRRAMLQLLQLAPVLEDPLRELFADLLAHCHPAGSQGLSSREQRALRRSLLGELESLRIDGANQVADVFLQCHLQGGIARYTPLLLHDSRDLVLDTAQQMSIALGNAANIEAAIERVGKIVYALKSFSRHDSSGIFHEVDVRDSIDTVLTIYQHQLRQGVEVVREYEDVPRIPCLPDELGQVWTNLAHNALQAMNGKGTLTIVVRQSGDEVAIAMRDTGHGIPAAIRDKIFEPFFTTRRSGEGSGLGLDIVSKIIARHHGRIEIDSEEGRGATFTVFLPMRQMEA</sequence>
<dbReference type="Gene3D" id="3.30.565.10">
    <property type="entry name" value="Histidine kinase-like ATPase, C-terminal domain"/>
    <property type="match status" value="1"/>
</dbReference>
<dbReference type="GO" id="GO:0000155">
    <property type="term" value="F:phosphorelay sensor kinase activity"/>
    <property type="evidence" value="ECO:0007669"/>
    <property type="project" value="InterPro"/>
</dbReference>
<dbReference type="SUPFAM" id="SSF55781">
    <property type="entry name" value="GAF domain-like"/>
    <property type="match status" value="1"/>
</dbReference>
<dbReference type="CDD" id="cd00146">
    <property type="entry name" value="PKD"/>
    <property type="match status" value="1"/>
</dbReference>
<accession>A0A2S5DKX0</accession>
<evidence type="ECO:0000313" key="5">
    <source>
        <dbReference type="EMBL" id="POZ63714.1"/>
    </source>
</evidence>
<organism evidence="5 6">
    <name type="scientific">Chromobacterium alticapitis</name>
    <dbReference type="NCBI Taxonomy" id="2073169"/>
    <lineage>
        <taxon>Bacteria</taxon>
        <taxon>Pseudomonadati</taxon>
        <taxon>Pseudomonadota</taxon>
        <taxon>Betaproteobacteria</taxon>
        <taxon>Neisseriales</taxon>
        <taxon>Chromobacteriaceae</taxon>
        <taxon>Chromobacterium</taxon>
    </lineage>
</organism>
<evidence type="ECO:0000256" key="2">
    <source>
        <dbReference type="ARBA" id="ARBA00012438"/>
    </source>
</evidence>
<evidence type="ECO:0000256" key="3">
    <source>
        <dbReference type="ARBA" id="ARBA00022553"/>
    </source>
</evidence>
<dbReference type="InterPro" id="IPR036890">
    <property type="entry name" value="HATPase_C_sf"/>
</dbReference>
<dbReference type="InterPro" id="IPR011123">
    <property type="entry name" value="Y_Y_Y"/>
</dbReference>
<comment type="caution">
    <text evidence="5">The sequence shown here is derived from an EMBL/GenBank/DDBJ whole genome shotgun (WGS) entry which is preliminary data.</text>
</comment>
<dbReference type="InterPro" id="IPR003661">
    <property type="entry name" value="HisK_dim/P_dom"/>
</dbReference>